<dbReference type="PANTHER" id="PTHR48040">
    <property type="entry name" value="PLEIOTROPIC DRUG RESISTANCE PROTEIN 1-LIKE ISOFORM X1"/>
    <property type="match status" value="1"/>
</dbReference>
<dbReference type="EMBL" id="AMZH03005746">
    <property type="protein sequence ID" value="RRT65628.1"/>
    <property type="molecule type" value="Genomic_DNA"/>
</dbReference>
<dbReference type="AlphaFoldDB" id="A0A426ZNT1"/>
<gene>
    <name evidence="1" type="ORF">B296_00010457</name>
</gene>
<protein>
    <recommendedName>
        <fullName evidence="3">ABC-transporter N-terminal domain-containing protein</fullName>
    </recommendedName>
</protein>
<proteinExistence type="predicted"/>
<comment type="caution">
    <text evidence="1">The sequence shown here is derived from an EMBL/GenBank/DDBJ whole genome shotgun (WGS) entry which is preliminary data.</text>
</comment>
<accession>A0A426ZNT1</accession>
<evidence type="ECO:0000313" key="1">
    <source>
        <dbReference type="EMBL" id="RRT65628.1"/>
    </source>
</evidence>
<name>A0A426ZNT1_ENSVE</name>
<evidence type="ECO:0008006" key="3">
    <source>
        <dbReference type="Google" id="ProtNLM"/>
    </source>
</evidence>
<evidence type="ECO:0000313" key="2">
    <source>
        <dbReference type="Proteomes" id="UP000287651"/>
    </source>
</evidence>
<sequence>MVFPHFGYVFWRRPCAADNPLSWLKPLHRFRPKEGGGAIPPSPISSFALTHNTPCLVQGTAPFLGIFVSRIPEEPICAFRSLFRRIRGAEYRKSSFSMDIVEAYRGGSATGNSSSIWRRGEDAVFSRSFSRDGEDDEEALKWAALEKLPTYDRVRRGLLLMSEGELREIDVNRIGLEDRKSLLERLVRVPEEDNERFLLKLRERIDR</sequence>
<dbReference type="PANTHER" id="PTHR48040:SF35">
    <property type="entry name" value="ABC TRANSPORTER G FAMILY MEMBER 39-LIKE"/>
    <property type="match status" value="1"/>
</dbReference>
<reference evidence="1 2" key="1">
    <citation type="journal article" date="2014" name="Agronomy (Basel)">
        <title>A Draft Genome Sequence for Ensete ventricosum, the Drought-Tolerant Tree Against Hunger.</title>
        <authorList>
            <person name="Harrison J."/>
            <person name="Moore K.A."/>
            <person name="Paszkiewicz K."/>
            <person name="Jones T."/>
            <person name="Grant M."/>
            <person name="Ambacheew D."/>
            <person name="Muzemil S."/>
            <person name="Studholme D.J."/>
        </authorList>
    </citation>
    <scope>NUCLEOTIDE SEQUENCE [LARGE SCALE GENOMIC DNA]</scope>
</reference>
<dbReference type="Proteomes" id="UP000287651">
    <property type="component" value="Unassembled WGS sequence"/>
</dbReference>
<organism evidence="1 2">
    <name type="scientific">Ensete ventricosum</name>
    <name type="common">Abyssinian banana</name>
    <name type="synonym">Musa ensete</name>
    <dbReference type="NCBI Taxonomy" id="4639"/>
    <lineage>
        <taxon>Eukaryota</taxon>
        <taxon>Viridiplantae</taxon>
        <taxon>Streptophyta</taxon>
        <taxon>Embryophyta</taxon>
        <taxon>Tracheophyta</taxon>
        <taxon>Spermatophyta</taxon>
        <taxon>Magnoliopsida</taxon>
        <taxon>Liliopsida</taxon>
        <taxon>Zingiberales</taxon>
        <taxon>Musaceae</taxon>
        <taxon>Ensete</taxon>
    </lineage>
</organism>